<feature type="transmembrane region" description="Helical" evidence="5">
    <location>
        <begin position="187"/>
        <end position="206"/>
    </location>
</feature>
<dbReference type="PROSITE" id="PS00375">
    <property type="entry name" value="UDPGT"/>
    <property type="match status" value="1"/>
</dbReference>
<dbReference type="FunFam" id="3.40.50.2000:FF:000050">
    <property type="entry name" value="UDP-glucuronosyltransferase"/>
    <property type="match status" value="1"/>
</dbReference>
<dbReference type="EC" id="2.4.1.17" evidence="5"/>
<evidence type="ECO:0000313" key="6">
    <source>
        <dbReference type="EMBL" id="RZB40978.1"/>
    </source>
</evidence>
<evidence type="ECO:0000256" key="4">
    <source>
        <dbReference type="RuleBase" id="RU003718"/>
    </source>
</evidence>
<evidence type="ECO:0000256" key="5">
    <source>
        <dbReference type="RuleBase" id="RU362059"/>
    </source>
</evidence>
<keyword evidence="2 4" id="KW-0328">Glycosyltransferase</keyword>
<name>A0A482VCV6_ASBVE</name>
<dbReference type="Proteomes" id="UP000292052">
    <property type="component" value="Unassembled WGS sequence"/>
</dbReference>
<keyword evidence="3 4" id="KW-0808">Transferase</keyword>
<evidence type="ECO:0000256" key="1">
    <source>
        <dbReference type="ARBA" id="ARBA00009995"/>
    </source>
</evidence>
<protein>
    <recommendedName>
        <fullName evidence="5">UDP-glucuronosyltransferase</fullName>
        <ecNumber evidence="5">2.4.1.17</ecNumber>
    </recommendedName>
</protein>
<dbReference type="CDD" id="cd03784">
    <property type="entry name" value="GT1_Gtf-like"/>
    <property type="match status" value="1"/>
</dbReference>
<reference evidence="6 7" key="1">
    <citation type="submission" date="2017-03" db="EMBL/GenBank/DDBJ databases">
        <title>Genome of the blue death feigning beetle - Asbolus verrucosus.</title>
        <authorList>
            <person name="Rider S.D."/>
        </authorList>
    </citation>
    <scope>NUCLEOTIDE SEQUENCE [LARGE SCALE GENOMIC DNA]</scope>
    <source>
        <strain evidence="6">Butters</strain>
        <tissue evidence="6">Head and leg muscle</tissue>
    </source>
</reference>
<comment type="catalytic activity">
    <reaction evidence="5">
        <text>glucuronate acceptor + UDP-alpha-D-glucuronate = acceptor beta-D-glucuronoside + UDP + H(+)</text>
        <dbReference type="Rhea" id="RHEA:21032"/>
        <dbReference type="ChEBI" id="CHEBI:15378"/>
        <dbReference type="ChEBI" id="CHEBI:58052"/>
        <dbReference type="ChEBI" id="CHEBI:58223"/>
        <dbReference type="ChEBI" id="CHEBI:132367"/>
        <dbReference type="ChEBI" id="CHEBI:132368"/>
        <dbReference type="EC" id="2.4.1.17"/>
    </reaction>
</comment>
<organism evidence="6 7">
    <name type="scientific">Asbolus verrucosus</name>
    <name type="common">Desert ironclad beetle</name>
    <dbReference type="NCBI Taxonomy" id="1661398"/>
    <lineage>
        <taxon>Eukaryota</taxon>
        <taxon>Metazoa</taxon>
        <taxon>Ecdysozoa</taxon>
        <taxon>Arthropoda</taxon>
        <taxon>Hexapoda</taxon>
        <taxon>Insecta</taxon>
        <taxon>Pterygota</taxon>
        <taxon>Neoptera</taxon>
        <taxon>Endopterygota</taxon>
        <taxon>Coleoptera</taxon>
        <taxon>Polyphaga</taxon>
        <taxon>Cucujiformia</taxon>
        <taxon>Tenebrionidae</taxon>
        <taxon>Pimeliinae</taxon>
        <taxon>Asbolus</taxon>
    </lineage>
</organism>
<evidence type="ECO:0000256" key="3">
    <source>
        <dbReference type="ARBA" id="ARBA00022679"/>
    </source>
</evidence>
<dbReference type="OrthoDB" id="5835829at2759"/>
<dbReference type="PANTHER" id="PTHR48043">
    <property type="entry name" value="EG:EG0003.4 PROTEIN-RELATED"/>
    <property type="match status" value="1"/>
</dbReference>
<evidence type="ECO:0000313" key="7">
    <source>
        <dbReference type="Proteomes" id="UP000292052"/>
    </source>
</evidence>
<dbReference type="EMBL" id="QDEB01114321">
    <property type="protein sequence ID" value="RZB40978.1"/>
    <property type="molecule type" value="Genomic_DNA"/>
</dbReference>
<keyword evidence="7" id="KW-1185">Reference proteome</keyword>
<gene>
    <name evidence="6" type="ORF">BDFB_010946</name>
</gene>
<dbReference type="Pfam" id="PF00201">
    <property type="entry name" value="UDPGT"/>
    <property type="match status" value="1"/>
</dbReference>
<keyword evidence="5" id="KW-0812">Transmembrane</keyword>
<accession>A0A482VCV6</accession>
<comment type="subcellular location">
    <subcellularLocation>
        <location evidence="5">Membrane</location>
        <topology evidence="5">Single-pass membrane protein</topology>
    </subcellularLocation>
</comment>
<keyword evidence="5" id="KW-0472">Membrane</keyword>
<dbReference type="SUPFAM" id="SSF53756">
    <property type="entry name" value="UDP-Glycosyltransferase/glycogen phosphorylase"/>
    <property type="match status" value="1"/>
</dbReference>
<dbReference type="AlphaFoldDB" id="A0A482VCV6"/>
<sequence length="224" mass="25806">MGSNLKSSELPPVTRDEILKAFSKLKQNVLWKWETDNMPGKPKNVKLMKWLPQSDVLAHPNVKALISHGGLLSTMESIYYGLPMIGIPIFSDQKMNMAIATSYGYAVRIHFQELNEETLSSALHQVLNDPKYRNNAKKRSSIMRDRPIKPMDNAIYWIEYVIRHQGAPHLRYPGMDLTWFQRNLLDVVAFVVVMISLSLSVIFIILKRIIKRNNSKTDARKKKN</sequence>
<dbReference type="InterPro" id="IPR002213">
    <property type="entry name" value="UDP_glucos_trans"/>
</dbReference>
<comment type="caution">
    <text evidence="6">The sequence shown here is derived from an EMBL/GenBank/DDBJ whole genome shotgun (WGS) entry which is preliminary data.</text>
</comment>
<dbReference type="PANTHER" id="PTHR48043:SF159">
    <property type="entry name" value="EG:EG0003.4 PROTEIN-RELATED"/>
    <property type="match status" value="1"/>
</dbReference>
<dbReference type="Gene3D" id="3.40.50.2000">
    <property type="entry name" value="Glycogen Phosphorylase B"/>
    <property type="match status" value="1"/>
</dbReference>
<dbReference type="InterPro" id="IPR050271">
    <property type="entry name" value="UDP-glycosyltransferase"/>
</dbReference>
<comment type="similarity">
    <text evidence="1 4">Belongs to the UDP-glycosyltransferase family.</text>
</comment>
<dbReference type="GO" id="GO:0016020">
    <property type="term" value="C:membrane"/>
    <property type="evidence" value="ECO:0007669"/>
    <property type="project" value="UniProtKB-SubCell"/>
</dbReference>
<dbReference type="InterPro" id="IPR035595">
    <property type="entry name" value="UDP_glycos_trans_CS"/>
</dbReference>
<dbReference type="GO" id="GO:0015020">
    <property type="term" value="F:glucuronosyltransferase activity"/>
    <property type="evidence" value="ECO:0007669"/>
    <property type="project" value="UniProtKB-EC"/>
</dbReference>
<keyword evidence="5" id="KW-1133">Transmembrane helix</keyword>
<proteinExistence type="inferred from homology"/>
<evidence type="ECO:0000256" key="2">
    <source>
        <dbReference type="ARBA" id="ARBA00022676"/>
    </source>
</evidence>